<dbReference type="PANTHER" id="PTHR45648">
    <property type="entry name" value="GDSL LIPASE/ACYLHYDROLASE FAMILY PROTEIN (AFU_ORTHOLOGUE AFUA_4G14700)"/>
    <property type="match status" value="1"/>
</dbReference>
<keyword evidence="6" id="KW-1185">Reference proteome</keyword>
<dbReference type="PANTHER" id="PTHR45648:SF90">
    <property type="entry name" value="GDSL-LIKE LIPASE_ACYLHYDROLASE SUPERFAMILY PROTEIN-RELATED"/>
    <property type="match status" value="1"/>
</dbReference>
<dbReference type="OrthoDB" id="1600564at2759"/>
<evidence type="ECO:0000256" key="1">
    <source>
        <dbReference type="ARBA" id="ARBA00008668"/>
    </source>
</evidence>
<dbReference type="FunFam" id="3.40.50.1110:FF:000003">
    <property type="entry name" value="GDSL esterase/lipase APG"/>
    <property type="match status" value="2"/>
</dbReference>
<dbReference type="Gene3D" id="3.40.50.1110">
    <property type="entry name" value="SGNH hydrolase"/>
    <property type="match status" value="2"/>
</dbReference>
<dbReference type="GO" id="GO:0016788">
    <property type="term" value="F:hydrolase activity, acting on ester bonds"/>
    <property type="evidence" value="ECO:0007669"/>
    <property type="project" value="InterPro"/>
</dbReference>
<reference evidence="5 6" key="1">
    <citation type="journal article" date="2018" name="Mol. Plant">
        <title>The genome of Artemisia annua provides insight into the evolution of Asteraceae family and artemisinin biosynthesis.</title>
        <authorList>
            <person name="Shen Q."/>
            <person name="Zhang L."/>
            <person name="Liao Z."/>
            <person name="Wang S."/>
            <person name="Yan T."/>
            <person name="Shi P."/>
            <person name="Liu M."/>
            <person name="Fu X."/>
            <person name="Pan Q."/>
            <person name="Wang Y."/>
            <person name="Lv Z."/>
            <person name="Lu X."/>
            <person name="Zhang F."/>
            <person name="Jiang W."/>
            <person name="Ma Y."/>
            <person name="Chen M."/>
            <person name="Hao X."/>
            <person name="Li L."/>
            <person name="Tang Y."/>
            <person name="Lv G."/>
            <person name="Zhou Y."/>
            <person name="Sun X."/>
            <person name="Brodelius P.E."/>
            <person name="Rose J.K.C."/>
            <person name="Tang K."/>
        </authorList>
    </citation>
    <scope>NUCLEOTIDE SEQUENCE [LARGE SCALE GENOMIC DNA]</scope>
    <source>
        <strain evidence="6">cv. Huhao1</strain>
        <tissue evidence="5">Leaf</tissue>
    </source>
</reference>
<evidence type="ECO:0000256" key="2">
    <source>
        <dbReference type="ARBA" id="ARBA00022801"/>
    </source>
</evidence>
<dbReference type="Pfam" id="PF00657">
    <property type="entry name" value="Lipase_GDSL"/>
    <property type="match status" value="2"/>
</dbReference>
<dbReference type="Proteomes" id="UP000245207">
    <property type="component" value="Unassembled WGS sequence"/>
</dbReference>
<organism evidence="5 6">
    <name type="scientific">Artemisia annua</name>
    <name type="common">Sweet wormwood</name>
    <dbReference type="NCBI Taxonomy" id="35608"/>
    <lineage>
        <taxon>Eukaryota</taxon>
        <taxon>Viridiplantae</taxon>
        <taxon>Streptophyta</taxon>
        <taxon>Embryophyta</taxon>
        <taxon>Tracheophyta</taxon>
        <taxon>Spermatophyta</taxon>
        <taxon>Magnoliopsida</taxon>
        <taxon>eudicotyledons</taxon>
        <taxon>Gunneridae</taxon>
        <taxon>Pentapetalae</taxon>
        <taxon>asterids</taxon>
        <taxon>campanulids</taxon>
        <taxon>Asterales</taxon>
        <taxon>Asteraceae</taxon>
        <taxon>Asteroideae</taxon>
        <taxon>Anthemideae</taxon>
        <taxon>Artemisiinae</taxon>
        <taxon>Artemisia</taxon>
    </lineage>
</organism>
<dbReference type="STRING" id="35608.A0A2U1MPD2"/>
<feature type="signal peptide" evidence="4">
    <location>
        <begin position="1"/>
        <end position="29"/>
    </location>
</feature>
<name>A0A2U1MPD2_ARTAN</name>
<sequence length="600" mass="66583">MATNYINGVASKFTTFFLICALLFSGGLCQSVPGIYTFGDSLVDVGNNNRLPLSLAKASFPHNGIDFPTGKATGRFSNGKNVADFAAEKVKLPTGPSYLSLLSKRKKLGDAPVTGVNFASGGAGIFNETCELFKQSIALAQQVEYYSLVHDQLVQKLGSTRAGTHLTKSLFIIVIGGNDLLAYFKKNSKVSKKYTPQQYVDLMASTLTQLMEKLYGMGARKFVVTGVAMVGCCPDQRKQSATSECKADANYWSAKYNDVLKTSLKNLKLESSDINYSYFDTYGAMNALIQNPQAYEIAEIKEACCGLGKLKADVPCTPISTYCSNRNDYLFWDLFHPTEKVSNIFIDLLYNGPKQFTLPMNVEQLKQSIALAQQVEYYSLVHDQLVQKLGSTRAGTHLTKSLYIIVIGGNDLLAYFKKNSKVSKKYTPQQYVDLMASTLTQLMEKLYGMGARKFVVTGVAMVGCCPDQRKQSATSECKADANYWSAKYNDVLKTSLKNLKLESSDINYSYFDTYGAMNVLIQNPQAYEIVEIKEACCGLGKLKADVPCTPISTYCSNRNDYLFWDLYHPTEKVSNIFIDLLYNGPKQFTLPMNVEQLVRL</sequence>
<dbReference type="CDD" id="cd01837">
    <property type="entry name" value="SGNH_plant_lipase_like"/>
    <property type="match status" value="1"/>
</dbReference>
<dbReference type="InterPro" id="IPR001087">
    <property type="entry name" value="GDSL"/>
</dbReference>
<evidence type="ECO:0000313" key="6">
    <source>
        <dbReference type="Proteomes" id="UP000245207"/>
    </source>
</evidence>
<keyword evidence="4" id="KW-0732">Signal</keyword>
<keyword evidence="3" id="KW-0443">Lipid metabolism</keyword>
<protein>
    <submittedName>
        <fullName evidence="5">GDSL-like Lipase/Acylhydrolase superfamily protein</fullName>
    </submittedName>
</protein>
<dbReference type="AlphaFoldDB" id="A0A2U1MPD2"/>
<proteinExistence type="inferred from homology"/>
<keyword evidence="2 5" id="KW-0378">Hydrolase</keyword>
<dbReference type="InterPro" id="IPR035669">
    <property type="entry name" value="SGNH_plant_lipase-like"/>
</dbReference>
<dbReference type="GO" id="GO:0016042">
    <property type="term" value="P:lipid catabolic process"/>
    <property type="evidence" value="ECO:0007669"/>
    <property type="project" value="UniProtKB-KW"/>
</dbReference>
<comment type="caution">
    <text evidence="5">The sequence shown here is derived from an EMBL/GenBank/DDBJ whole genome shotgun (WGS) entry which is preliminary data.</text>
</comment>
<evidence type="ECO:0000313" key="5">
    <source>
        <dbReference type="EMBL" id="PWA63110.1"/>
    </source>
</evidence>
<feature type="chain" id="PRO_5015625889" evidence="4">
    <location>
        <begin position="30"/>
        <end position="600"/>
    </location>
</feature>
<dbReference type="SUPFAM" id="SSF52266">
    <property type="entry name" value="SGNH hydrolase"/>
    <property type="match status" value="2"/>
</dbReference>
<comment type="similarity">
    <text evidence="1">Belongs to the 'GDSL' lipolytic enzyme family.</text>
</comment>
<keyword evidence="3" id="KW-0442">Lipid degradation</keyword>
<accession>A0A2U1MPD2</accession>
<gene>
    <name evidence="5" type="ORF">CTI12_AA357230</name>
</gene>
<dbReference type="InterPro" id="IPR051058">
    <property type="entry name" value="GDSL_Est/Lipase"/>
</dbReference>
<evidence type="ECO:0000256" key="3">
    <source>
        <dbReference type="ARBA" id="ARBA00022963"/>
    </source>
</evidence>
<evidence type="ECO:0000256" key="4">
    <source>
        <dbReference type="SAM" id="SignalP"/>
    </source>
</evidence>
<dbReference type="EMBL" id="PKPP01004715">
    <property type="protein sequence ID" value="PWA63110.1"/>
    <property type="molecule type" value="Genomic_DNA"/>
</dbReference>
<dbReference type="InterPro" id="IPR036514">
    <property type="entry name" value="SGNH_hydro_sf"/>
</dbReference>